<evidence type="ECO:0000259" key="13">
    <source>
        <dbReference type="PROSITE" id="PS50949"/>
    </source>
</evidence>
<dbReference type="InterPro" id="IPR036667">
    <property type="entry name" value="PTS_IIB_sorbose-sp_sf"/>
</dbReference>
<gene>
    <name evidence="15" type="ORF">HMPREF0623_0083</name>
</gene>
<dbReference type="eggNOG" id="COG2188">
    <property type="taxonomic scope" value="Bacteria"/>
</dbReference>
<dbReference type="GO" id="GO:0008982">
    <property type="term" value="F:protein-N(PI)-phosphohistidine-sugar phosphotransferase activity"/>
    <property type="evidence" value="ECO:0007669"/>
    <property type="project" value="InterPro"/>
</dbReference>
<organism evidence="15 16">
    <name type="scientific">Pediococcus acidilactici DSM 20284</name>
    <dbReference type="NCBI Taxonomy" id="862514"/>
    <lineage>
        <taxon>Bacteria</taxon>
        <taxon>Bacillati</taxon>
        <taxon>Bacillota</taxon>
        <taxon>Bacilli</taxon>
        <taxon>Lactobacillales</taxon>
        <taxon>Lactobacillaceae</taxon>
        <taxon>Pediococcus</taxon>
        <taxon>Pediococcus acidilactici group</taxon>
    </lineage>
</organism>
<feature type="modified residue" description="Phosphohistidine; by EIIA" evidence="12">
    <location>
        <position position="268"/>
    </location>
</feature>
<dbReference type="InterPro" id="IPR004720">
    <property type="entry name" value="PTS_IIB_sorbose-sp"/>
</dbReference>
<evidence type="ECO:0000313" key="16">
    <source>
        <dbReference type="Proteomes" id="UP000004470"/>
    </source>
</evidence>
<evidence type="ECO:0000259" key="14">
    <source>
        <dbReference type="PROSITE" id="PS51101"/>
    </source>
</evidence>
<dbReference type="Gene3D" id="1.10.10.10">
    <property type="entry name" value="Winged helix-like DNA-binding domain superfamily/Winged helix DNA-binding domain"/>
    <property type="match status" value="1"/>
</dbReference>
<dbReference type="Gene3D" id="3.40.35.10">
    <property type="entry name" value="Phosphotransferase system, sorbose subfamily IIB component"/>
    <property type="match status" value="1"/>
</dbReference>
<dbReference type="SUPFAM" id="SSF52728">
    <property type="entry name" value="PTS IIb component"/>
    <property type="match status" value="1"/>
</dbReference>
<sequence length="409" mass="46830">MKDMKKQPFWQYKQISEELIQQIESGEFAIKSKLPSEKELCNQYDVSRITVRKALAELEEKGYITRRQGQGSFVKKRDAYADSEVSFIDNNSEDLRRLGHSVYIELHEFSILADGEEPNIRKLMKAKNSDYLYRINQVYISDRKPIIQRETFIIFEDFPMITSAELENAEIIPLLTRKFILNPNLLHHEIDTEVESIPPRLHGIPSAAPRESYVKAITTYENEDNRITYMSTAISPASSHVFFVRHKEEHTMTEPHILLTRIDNRLVHGQVGVTWTKTLGANLILVANDEVATDDLQQKLMKSTADSSGAQIRFFSLQKTINVIQKAADRQKIFIVVKTPEDALTLIDGGVPIKELNVGNMHFAPGKEEITKKVYVDQNDKNTLTEIVQKGVNVYIQDVPGDHKTKINF</sequence>
<dbReference type="InterPro" id="IPR036388">
    <property type="entry name" value="WH-like_DNA-bd_sf"/>
</dbReference>
<evidence type="ECO:0000256" key="1">
    <source>
        <dbReference type="ARBA" id="ARBA00004496"/>
    </source>
</evidence>
<dbReference type="AlphaFoldDB" id="E0NEM1"/>
<evidence type="ECO:0000256" key="10">
    <source>
        <dbReference type="ARBA" id="ARBA00023163"/>
    </source>
</evidence>
<comment type="subcellular location">
    <subcellularLocation>
        <location evidence="1">Cytoplasm</location>
    </subcellularLocation>
</comment>
<dbReference type="HOGENOM" id="CLU_672409_0_0_9"/>
<comment type="caution">
    <text evidence="15">The sequence shown here is derived from an EMBL/GenBank/DDBJ whole genome shotgun (WGS) entry which is preliminary data.</text>
</comment>
<dbReference type="InterPro" id="IPR036390">
    <property type="entry name" value="WH_DNA-bd_sf"/>
</dbReference>
<dbReference type="Pfam" id="PF03830">
    <property type="entry name" value="PTSIIB_sorb"/>
    <property type="match status" value="1"/>
</dbReference>
<dbReference type="PANTHER" id="PTHR44846:SF1">
    <property type="entry name" value="MANNOSYL-D-GLYCERATE TRANSPORT_METABOLISM SYSTEM REPRESSOR MNGR-RELATED"/>
    <property type="match status" value="1"/>
</dbReference>
<dbReference type="SUPFAM" id="SSF46785">
    <property type="entry name" value="Winged helix' DNA-binding domain"/>
    <property type="match status" value="1"/>
</dbReference>
<feature type="domain" description="PTS EIIB type-4" evidence="14">
    <location>
        <begin position="253"/>
        <end position="409"/>
    </location>
</feature>
<evidence type="ECO:0000256" key="3">
    <source>
        <dbReference type="ARBA" id="ARBA00022490"/>
    </source>
</evidence>
<dbReference type="PANTHER" id="PTHR44846">
    <property type="entry name" value="MANNOSYL-D-GLYCERATE TRANSPORT/METABOLISM SYSTEM REPRESSOR MNGR-RELATED"/>
    <property type="match status" value="1"/>
</dbReference>
<dbReference type="SUPFAM" id="SSF64288">
    <property type="entry name" value="Chorismate lyase-like"/>
    <property type="match status" value="1"/>
</dbReference>
<evidence type="ECO:0000256" key="9">
    <source>
        <dbReference type="ARBA" id="ARBA00023125"/>
    </source>
</evidence>
<keyword evidence="6" id="KW-0598">Phosphotransferase system</keyword>
<keyword evidence="3" id="KW-0963">Cytoplasm</keyword>
<feature type="active site" description="Pros-phosphohistidine intermediate; for EIIB activity" evidence="11">
    <location>
        <position position="268"/>
    </location>
</feature>
<name>E0NEM1_PEDAC</name>
<dbReference type="GO" id="GO:0016301">
    <property type="term" value="F:kinase activity"/>
    <property type="evidence" value="ECO:0007669"/>
    <property type="project" value="UniProtKB-KW"/>
</dbReference>
<evidence type="ECO:0000256" key="4">
    <source>
        <dbReference type="ARBA" id="ARBA00022597"/>
    </source>
</evidence>
<reference evidence="15" key="1">
    <citation type="submission" date="2010-07" db="EMBL/GenBank/DDBJ databases">
        <authorList>
            <person name="Muzny D."/>
            <person name="Qin X."/>
            <person name="Deng J."/>
            <person name="Jiang H."/>
            <person name="Liu Y."/>
            <person name="Qu J."/>
            <person name="Song X.-Z."/>
            <person name="Zhang L."/>
            <person name="Thornton R."/>
            <person name="Coyle M."/>
            <person name="Francisco L."/>
            <person name="Jackson L."/>
            <person name="Javaid M."/>
            <person name="Korchina V."/>
            <person name="Kovar C."/>
            <person name="Mata R."/>
            <person name="Mathew T."/>
            <person name="Ngo R."/>
            <person name="Nguyen L."/>
            <person name="Nguyen N."/>
            <person name="Okwuonu G."/>
            <person name="Ongeri F."/>
            <person name="Pham C."/>
            <person name="Simmons D."/>
            <person name="Wilczek-Boney K."/>
            <person name="Hale W."/>
            <person name="Jakkamsetti A."/>
            <person name="Pham P."/>
            <person name="Ruth R."/>
            <person name="San Lucas F."/>
            <person name="Warren J."/>
            <person name="Zhang J."/>
            <person name="Zhao Z."/>
            <person name="Zhou C."/>
            <person name="Zhu D."/>
            <person name="Lee S."/>
            <person name="Bess C."/>
            <person name="Blankenburg K."/>
            <person name="Forbes L."/>
            <person name="Fu Q."/>
            <person name="Gubbala S."/>
            <person name="Hirani K."/>
            <person name="Jayaseelan J.C."/>
            <person name="Lara F."/>
            <person name="Munidasa M."/>
            <person name="Palculict T."/>
            <person name="Patil S."/>
            <person name="Pu L.-L."/>
            <person name="Saada N."/>
            <person name="Tang L."/>
            <person name="Weissenberger G."/>
            <person name="Zhu Y."/>
            <person name="Hemphill L."/>
            <person name="Shang Y."/>
            <person name="Youmans B."/>
            <person name="Ayvaz T."/>
            <person name="Ross M."/>
            <person name="Santibanez J."/>
            <person name="Aqrawi P."/>
            <person name="Gross S."/>
            <person name="Joshi V."/>
            <person name="Fowler G."/>
            <person name="Nazareth L."/>
            <person name="Reid J."/>
            <person name="Worley K."/>
            <person name="Petrosino J."/>
            <person name="Highlander S."/>
            <person name="Gibbs R."/>
        </authorList>
    </citation>
    <scope>NUCLEOTIDE SEQUENCE [LARGE SCALE GENOMIC DNA]</scope>
    <source>
        <strain evidence="15">DSM 20284</strain>
    </source>
</reference>
<keyword evidence="10" id="KW-0804">Transcription</keyword>
<dbReference type="Pfam" id="PF00392">
    <property type="entry name" value="GntR"/>
    <property type="match status" value="1"/>
</dbReference>
<dbReference type="GO" id="GO:0009401">
    <property type="term" value="P:phosphoenolpyruvate-dependent sugar phosphotransferase system"/>
    <property type="evidence" value="ECO:0007669"/>
    <property type="project" value="UniProtKB-KW"/>
</dbReference>
<dbReference type="EMBL" id="AEEG01000002">
    <property type="protein sequence ID" value="EFL96032.1"/>
    <property type="molecule type" value="Genomic_DNA"/>
</dbReference>
<evidence type="ECO:0000256" key="11">
    <source>
        <dbReference type="PIRSR" id="PIRSR618455-1"/>
    </source>
</evidence>
<dbReference type="InterPro" id="IPR018455">
    <property type="entry name" value="PTS_IIB_sorbose-sp_subgr"/>
</dbReference>
<dbReference type="InterPro" id="IPR028978">
    <property type="entry name" value="Chorismate_lyase_/UTRA_dom_sf"/>
</dbReference>
<proteinExistence type="predicted"/>
<dbReference type="PROSITE" id="PS50949">
    <property type="entry name" value="HTH_GNTR"/>
    <property type="match status" value="1"/>
</dbReference>
<dbReference type="InterPro" id="IPR050679">
    <property type="entry name" value="Bact_HTH_transcr_reg"/>
</dbReference>
<dbReference type="PRINTS" id="PR00035">
    <property type="entry name" value="HTHGNTR"/>
</dbReference>
<keyword evidence="4" id="KW-0762">Sugar transport</keyword>
<dbReference type="CDD" id="cd07377">
    <property type="entry name" value="WHTH_GntR"/>
    <property type="match status" value="1"/>
</dbReference>
<dbReference type="GO" id="GO:0005737">
    <property type="term" value="C:cytoplasm"/>
    <property type="evidence" value="ECO:0007669"/>
    <property type="project" value="UniProtKB-SubCell"/>
</dbReference>
<protein>
    <submittedName>
        <fullName evidence="15">PTS system, mannose/fructose/sorbose family, IIB component</fullName>
        <ecNumber evidence="15">2.7.1.69</ecNumber>
    </submittedName>
</protein>
<dbReference type="NCBIfam" id="NF007288">
    <property type="entry name" value="PRK09756.1"/>
    <property type="match status" value="1"/>
</dbReference>
<dbReference type="Proteomes" id="UP000004470">
    <property type="component" value="Unassembled WGS sequence"/>
</dbReference>
<keyword evidence="16" id="KW-1185">Reference proteome</keyword>
<dbReference type="InterPro" id="IPR000524">
    <property type="entry name" value="Tscrpt_reg_HTH_GntR"/>
</dbReference>
<feature type="domain" description="HTH gntR-type" evidence="13">
    <location>
        <begin position="9"/>
        <end position="77"/>
    </location>
</feature>
<evidence type="ECO:0000256" key="5">
    <source>
        <dbReference type="ARBA" id="ARBA00022679"/>
    </source>
</evidence>
<dbReference type="GO" id="GO:0003677">
    <property type="term" value="F:DNA binding"/>
    <property type="evidence" value="ECO:0007669"/>
    <property type="project" value="UniProtKB-KW"/>
</dbReference>
<evidence type="ECO:0000256" key="2">
    <source>
        <dbReference type="ARBA" id="ARBA00022448"/>
    </source>
</evidence>
<accession>E0NEM1</accession>
<keyword evidence="7" id="KW-0418">Kinase</keyword>
<dbReference type="PROSITE" id="PS51101">
    <property type="entry name" value="PTS_EIIB_TYPE_4"/>
    <property type="match status" value="1"/>
</dbReference>
<dbReference type="eggNOG" id="COG3444">
    <property type="taxonomic scope" value="Bacteria"/>
</dbReference>
<evidence type="ECO:0000256" key="6">
    <source>
        <dbReference type="ARBA" id="ARBA00022683"/>
    </source>
</evidence>
<dbReference type="CDD" id="cd00001">
    <property type="entry name" value="PTS_IIB_man"/>
    <property type="match status" value="1"/>
</dbReference>
<dbReference type="GO" id="GO:0045892">
    <property type="term" value="P:negative regulation of DNA-templated transcription"/>
    <property type="evidence" value="ECO:0007669"/>
    <property type="project" value="TreeGrafter"/>
</dbReference>
<dbReference type="FunFam" id="1.10.10.10:FF:000079">
    <property type="entry name" value="GntR family transcriptional regulator"/>
    <property type="match status" value="1"/>
</dbReference>
<dbReference type="NCBIfam" id="NF008508">
    <property type="entry name" value="PRK11425.1"/>
    <property type="match status" value="1"/>
</dbReference>
<evidence type="ECO:0000256" key="12">
    <source>
        <dbReference type="PIRSR" id="PIRSR618455-2"/>
    </source>
</evidence>
<evidence type="ECO:0000256" key="7">
    <source>
        <dbReference type="ARBA" id="ARBA00022777"/>
    </source>
</evidence>
<dbReference type="SMART" id="SM00345">
    <property type="entry name" value="HTH_GNTR"/>
    <property type="match status" value="1"/>
</dbReference>
<evidence type="ECO:0000256" key="8">
    <source>
        <dbReference type="ARBA" id="ARBA00023015"/>
    </source>
</evidence>
<keyword evidence="2" id="KW-0813">Transport</keyword>
<dbReference type="Gene3D" id="3.40.1410.10">
    <property type="entry name" value="Chorismate lyase-like"/>
    <property type="match status" value="1"/>
</dbReference>
<dbReference type="NCBIfam" id="TIGR00854">
    <property type="entry name" value="pts-sorbose"/>
    <property type="match status" value="1"/>
</dbReference>
<keyword evidence="9" id="KW-0238">DNA-binding</keyword>
<keyword evidence="5 15" id="KW-0808">Transferase</keyword>
<keyword evidence="8" id="KW-0805">Transcription regulation</keyword>
<dbReference type="GO" id="GO:0003700">
    <property type="term" value="F:DNA-binding transcription factor activity"/>
    <property type="evidence" value="ECO:0007669"/>
    <property type="project" value="InterPro"/>
</dbReference>
<dbReference type="EC" id="2.7.1.69" evidence="15"/>
<evidence type="ECO:0000313" key="15">
    <source>
        <dbReference type="EMBL" id="EFL96032.1"/>
    </source>
</evidence>